<dbReference type="Proteomes" id="UP000190037">
    <property type="component" value="Unassembled WGS sequence"/>
</dbReference>
<accession>A0A1T3P255</accession>
<reference evidence="1 2" key="1">
    <citation type="submission" date="2017-03" db="EMBL/GenBank/DDBJ databases">
        <title>Draft genome sequence of Streptomyces scabrisporus NF3, endophyte isolated from Amphipterygium adstringens.</title>
        <authorList>
            <person name="Vazquez M."/>
            <person name="Ceapa C.D."/>
            <person name="Rodriguez Luna D."/>
            <person name="Sanchez Esquivel S."/>
        </authorList>
    </citation>
    <scope>NUCLEOTIDE SEQUENCE [LARGE SCALE GENOMIC DNA]</scope>
    <source>
        <strain evidence="1 2">NF3</strain>
    </source>
</reference>
<proteinExistence type="predicted"/>
<evidence type="ECO:0000313" key="2">
    <source>
        <dbReference type="Proteomes" id="UP000190037"/>
    </source>
</evidence>
<name>A0A1T3P255_9ACTN</name>
<dbReference type="eggNOG" id="COG3793">
    <property type="taxonomic scope" value="Bacteria"/>
</dbReference>
<organism evidence="1 2">
    <name type="scientific">Embleya scabrispora</name>
    <dbReference type="NCBI Taxonomy" id="159449"/>
    <lineage>
        <taxon>Bacteria</taxon>
        <taxon>Bacillati</taxon>
        <taxon>Actinomycetota</taxon>
        <taxon>Actinomycetes</taxon>
        <taxon>Kitasatosporales</taxon>
        <taxon>Streptomycetaceae</taxon>
        <taxon>Embleya</taxon>
    </lineage>
</organism>
<dbReference type="OrthoDB" id="1261251at2"/>
<sequence>MFFVVGIRTIRSAIGDGEFHCPACGGDRRFRKGGGRRRLVLFGVALIPLGRAGSGVECAMCCTRHDVAVLDTPTARALTLLLREAVRTLVVAVVAAVDDEPQEVDAIRAAAVEAVRAAGMPSYDACALAVDVGAHLAQDTAWALAEIAPHLAVAGREHLVGVAARVALACGAYDPAHRVILYHAGDQLGLGRARVDHVLAGP</sequence>
<dbReference type="RefSeq" id="WP_078977384.1">
    <property type="nucleotide sequence ID" value="NZ_MWQN01000001.1"/>
</dbReference>
<keyword evidence="2" id="KW-1185">Reference proteome</keyword>
<dbReference type="AlphaFoldDB" id="A0A1T3P255"/>
<evidence type="ECO:0000313" key="1">
    <source>
        <dbReference type="EMBL" id="OPC83084.1"/>
    </source>
</evidence>
<evidence type="ECO:0008006" key="3">
    <source>
        <dbReference type="Google" id="ProtNLM"/>
    </source>
</evidence>
<gene>
    <name evidence="1" type="ORF">B4N89_21005</name>
</gene>
<dbReference type="STRING" id="159449.B4N89_21005"/>
<dbReference type="EMBL" id="MWQN01000001">
    <property type="protein sequence ID" value="OPC83084.1"/>
    <property type="molecule type" value="Genomic_DNA"/>
</dbReference>
<protein>
    <recommendedName>
        <fullName evidence="3">Co-chaperone DjlA N-terminal domain-containing protein</fullName>
    </recommendedName>
</protein>
<comment type="caution">
    <text evidence="1">The sequence shown here is derived from an EMBL/GenBank/DDBJ whole genome shotgun (WGS) entry which is preliminary data.</text>
</comment>